<keyword evidence="2" id="KW-1185">Reference proteome</keyword>
<reference evidence="1" key="1">
    <citation type="submission" date="2021-03" db="EMBL/GenBank/DDBJ databases">
        <authorList>
            <person name="Tagirdzhanova G."/>
        </authorList>
    </citation>
    <scope>NUCLEOTIDE SEQUENCE</scope>
</reference>
<name>A0A8H3FZH8_9LECA</name>
<evidence type="ECO:0000313" key="2">
    <source>
        <dbReference type="Proteomes" id="UP000664521"/>
    </source>
</evidence>
<proteinExistence type="predicted"/>
<dbReference type="Proteomes" id="UP000664521">
    <property type="component" value="Unassembled WGS sequence"/>
</dbReference>
<dbReference type="Gene3D" id="3.80.10.10">
    <property type="entry name" value="Ribonuclease Inhibitor"/>
    <property type="match status" value="1"/>
</dbReference>
<gene>
    <name evidence="1" type="ORF">HETSPECPRED_008261</name>
</gene>
<dbReference type="EMBL" id="CAJPDS010000061">
    <property type="protein sequence ID" value="CAF9932039.1"/>
    <property type="molecule type" value="Genomic_DNA"/>
</dbReference>
<protein>
    <recommendedName>
        <fullName evidence="3">F-box domain-containing protein</fullName>
    </recommendedName>
</protein>
<sequence>MSDIATNINSLPFELLSRILQEATCLNLQDTPTFNYGLHGTAEVGNDVRLHRILRGHIVPDALKWRATESLRQVNRQWHDWVCLYALKDLYITRWRGSERYVLVLELVCNCRKLWLTSVSSRWLQSRTLDALQGAPSSMSVYRDPYHSLKQILRLFQESPGLGACVHRLWFNGYNSAETVGMIFEILRHCTNLDHLTVPWTTLRYGTKEDWSQLLGRGAKECKPLSLEFLAVDLSTKKISDPRNQHDERPLDFATVDFGRVERLKVFGNTNFMAITDEDLIAIARSAKNLKEIHITGTSSVNIDGVISLIEASHRKLRLLEHSPLSKAGFEHPDPSPAINDQRHLCETLLACHQLTDLSISLPSLCEDLFSNPSSIHWRGEVQIRAGGLCPHHHPNREPEPQSKTQARFWRILDLTRSLMAVKGDHDGAEELDIQLFVNYWIFEPRRGLVHGNIEMGQVLSEGAWPRAWWVSGKGPYGQTGLYGKDEGPYSCVSEEEFAEGLRRGWVSF</sequence>
<evidence type="ECO:0008006" key="3">
    <source>
        <dbReference type="Google" id="ProtNLM"/>
    </source>
</evidence>
<dbReference type="InterPro" id="IPR032675">
    <property type="entry name" value="LRR_dom_sf"/>
</dbReference>
<dbReference type="OrthoDB" id="5283561at2759"/>
<evidence type="ECO:0000313" key="1">
    <source>
        <dbReference type="EMBL" id="CAF9932039.1"/>
    </source>
</evidence>
<comment type="caution">
    <text evidence="1">The sequence shown here is derived from an EMBL/GenBank/DDBJ whole genome shotgun (WGS) entry which is preliminary data.</text>
</comment>
<dbReference type="AlphaFoldDB" id="A0A8H3FZH8"/>
<accession>A0A8H3FZH8</accession>
<organism evidence="1 2">
    <name type="scientific">Heterodermia speciosa</name>
    <dbReference type="NCBI Taxonomy" id="116794"/>
    <lineage>
        <taxon>Eukaryota</taxon>
        <taxon>Fungi</taxon>
        <taxon>Dikarya</taxon>
        <taxon>Ascomycota</taxon>
        <taxon>Pezizomycotina</taxon>
        <taxon>Lecanoromycetes</taxon>
        <taxon>OSLEUM clade</taxon>
        <taxon>Lecanoromycetidae</taxon>
        <taxon>Caliciales</taxon>
        <taxon>Physciaceae</taxon>
        <taxon>Heterodermia</taxon>
    </lineage>
</organism>